<dbReference type="PROSITE" id="PS50887">
    <property type="entry name" value="GGDEF"/>
    <property type="match status" value="1"/>
</dbReference>
<feature type="domain" description="GGDEF" evidence="4">
    <location>
        <begin position="615"/>
        <end position="751"/>
    </location>
</feature>
<dbReference type="InterPro" id="IPR029787">
    <property type="entry name" value="Nucleotide_cyclase"/>
</dbReference>
<feature type="transmembrane region" description="Helical" evidence="1">
    <location>
        <begin position="55"/>
        <end position="74"/>
    </location>
</feature>
<evidence type="ECO:0000313" key="5">
    <source>
        <dbReference type="EMBL" id="MCO1656464.1"/>
    </source>
</evidence>
<dbReference type="Pfam" id="PF00990">
    <property type="entry name" value="GGDEF"/>
    <property type="match status" value="1"/>
</dbReference>
<dbReference type="Pfam" id="PF00563">
    <property type="entry name" value="EAL"/>
    <property type="match status" value="1"/>
</dbReference>
<dbReference type="CDD" id="cd00130">
    <property type="entry name" value="PAS"/>
    <property type="match status" value="1"/>
</dbReference>
<keyword evidence="1" id="KW-0812">Transmembrane</keyword>
<dbReference type="Pfam" id="PF08448">
    <property type="entry name" value="PAS_4"/>
    <property type="match status" value="1"/>
</dbReference>
<evidence type="ECO:0000313" key="6">
    <source>
        <dbReference type="Proteomes" id="UP001165283"/>
    </source>
</evidence>
<dbReference type="PANTHER" id="PTHR44757">
    <property type="entry name" value="DIGUANYLATE CYCLASE DGCP"/>
    <property type="match status" value="1"/>
</dbReference>
<keyword evidence="1" id="KW-0472">Membrane</keyword>
<evidence type="ECO:0000259" key="3">
    <source>
        <dbReference type="PROSITE" id="PS50883"/>
    </source>
</evidence>
<dbReference type="PANTHER" id="PTHR44757:SF2">
    <property type="entry name" value="BIOFILM ARCHITECTURE MAINTENANCE PROTEIN MBAA"/>
    <property type="match status" value="1"/>
</dbReference>
<dbReference type="InterPro" id="IPR000014">
    <property type="entry name" value="PAS"/>
</dbReference>
<dbReference type="RefSeq" id="WP_252439194.1">
    <property type="nucleotide sequence ID" value="NZ_JAGSOV010000034.1"/>
</dbReference>
<gene>
    <name evidence="5" type="ORF">KDL28_15495</name>
</gene>
<dbReference type="SUPFAM" id="SSF55073">
    <property type="entry name" value="Nucleotide cyclase"/>
    <property type="match status" value="1"/>
</dbReference>
<dbReference type="InterPro" id="IPR000160">
    <property type="entry name" value="GGDEF_dom"/>
</dbReference>
<feature type="transmembrane region" description="Helical" evidence="1">
    <location>
        <begin position="185"/>
        <end position="203"/>
    </location>
</feature>
<dbReference type="NCBIfam" id="TIGR00254">
    <property type="entry name" value="GGDEF"/>
    <property type="match status" value="1"/>
</dbReference>
<dbReference type="SUPFAM" id="SSF55785">
    <property type="entry name" value="PYP-like sensor domain (PAS domain)"/>
    <property type="match status" value="1"/>
</dbReference>
<dbReference type="CDD" id="cd01949">
    <property type="entry name" value="GGDEF"/>
    <property type="match status" value="1"/>
</dbReference>
<evidence type="ECO:0000259" key="2">
    <source>
        <dbReference type="PROSITE" id="PS50113"/>
    </source>
</evidence>
<dbReference type="Gene3D" id="3.20.20.450">
    <property type="entry name" value="EAL domain"/>
    <property type="match status" value="1"/>
</dbReference>
<dbReference type="PROSITE" id="PS50883">
    <property type="entry name" value="EAL"/>
    <property type="match status" value="1"/>
</dbReference>
<feature type="transmembrane region" description="Helical" evidence="1">
    <location>
        <begin position="254"/>
        <end position="272"/>
    </location>
</feature>
<dbReference type="CDD" id="cd01948">
    <property type="entry name" value="EAL"/>
    <property type="match status" value="1"/>
</dbReference>
<keyword evidence="1" id="KW-1133">Transmembrane helix</keyword>
<dbReference type="Gene3D" id="3.30.450.20">
    <property type="entry name" value="PAS domain"/>
    <property type="match status" value="1"/>
</dbReference>
<dbReference type="SMART" id="SM00052">
    <property type="entry name" value="EAL"/>
    <property type="match status" value="1"/>
</dbReference>
<dbReference type="NCBIfam" id="TIGR00229">
    <property type="entry name" value="sensory_box"/>
    <property type="match status" value="1"/>
</dbReference>
<evidence type="ECO:0000259" key="4">
    <source>
        <dbReference type="PROSITE" id="PS50887"/>
    </source>
</evidence>
<dbReference type="InterPro" id="IPR001633">
    <property type="entry name" value="EAL_dom"/>
</dbReference>
<reference evidence="5" key="1">
    <citation type="submission" date="2021-04" db="EMBL/GenBank/DDBJ databases">
        <title>Pseudonocardia sp. nov., isolated from sandy soil of mangrove forest.</title>
        <authorList>
            <person name="Zan Z."/>
            <person name="Huang R."/>
            <person name="Liu W."/>
        </authorList>
    </citation>
    <scope>NUCLEOTIDE SEQUENCE</scope>
    <source>
        <strain evidence="5">S2-4</strain>
    </source>
</reference>
<protein>
    <submittedName>
        <fullName evidence="5">EAL domain-containing protein</fullName>
    </submittedName>
</protein>
<dbReference type="PROSITE" id="PS50113">
    <property type="entry name" value="PAC"/>
    <property type="match status" value="1"/>
</dbReference>
<feature type="transmembrane region" description="Helical" evidence="1">
    <location>
        <begin position="123"/>
        <end position="140"/>
    </location>
</feature>
<dbReference type="InterPro" id="IPR052155">
    <property type="entry name" value="Biofilm_reg_signaling"/>
</dbReference>
<dbReference type="InterPro" id="IPR035965">
    <property type="entry name" value="PAS-like_dom_sf"/>
</dbReference>
<name>A0ABT1A0X4_9PSEU</name>
<proteinExistence type="predicted"/>
<dbReference type="SUPFAM" id="SSF141868">
    <property type="entry name" value="EAL domain-like"/>
    <property type="match status" value="1"/>
</dbReference>
<evidence type="ECO:0000256" key="1">
    <source>
        <dbReference type="SAM" id="Phobius"/>
    </source>
</evidence>
<dbReference type="InterPro" id="IPR013656">
    <property type="entry name" value="PAS_4"/>
</dbReference>
<feature type="transmembrane region" description="Helical" evidence="1">
    <location>
        <begin position="94"/>
        <end position="111"/>
    </location>
</feature>
<accession>A0ABT1A0X4</accession>
<sequence length="1022" mass="109310">MRSNAVLAGYGTWVLAGGLAVHAFPAWHMGSWSMLALGSLAAVAYGIVRHRPAHPAAWWLLALALAMFGAGHVLNDLLTTVLGRNDALPSAADALFIAMYPLAAAALLLLVRHRTGGRDRASLLDALSFTVAVAPLLWIFLIDPHVHEAGAGWPERPIAIAYPLGDVLLLAVLARLLITDRRRPAALLLAVGTAGMLVSDVLHGLRQHDGPWQVGGPYDLGWIVFYGAWGAAALHPTMAELTVSRRQLPAELDLRRLTLLMATSLVVPAALLGDALTGTVRHGLMIALCSTALFLLVLLRMSGVVARHTRALERERTLRSAGASLVAATDLDAVAAATRGLVARLVPPGAAHRAALLVPADVPTRAPLDAAAASELRSAAELDDSAAEVARGFPCALVCPLVLRDHPERASPAGWLVVAADEPVLLTLRGALDVLASLAALAVERVRLVGEMSRRDTEAYFRALVHHTNDVILIVGDDGRIRDASPSTPTVLGPGSLVGTDILDLVDPRDRGAAEHALMLAARSGVSEYSTRNYRVVRTDGTRIEVEVSYRDLRTDPSVRGIVLTLRDITEQRRLQRELADRAFHDALTGLPNRVQFQDRVERALSRLGTDGNHVRAGVLLLGLDDFSLVNDAMGHAVGDELLLAVAGRLTDMLEPPHTVARLSGDEFAVLVDDVEQGDDLEQLAEHVVEAFDAPIAAAGGLAISVSVGLAGTDSTGVSDAVGPAELLRRADLALRAAKEGGKNRWRRYEADMGLAVLDRVAVRTELREALAAGGFRVQYQPIVDLGGGRTIGFEALVRWTDPRGQVVPPSQFIPVAEQTGLILPLGAWVLDRALADLADWHRQPLRHPVRVNVNVSAHQVRTADFVAQVLDALARHRVPADHLVLEITETALLADDRQVTANLAALRRHGVRIALDDFGTGFASLDYLRVHAVDSLKIDRSFVDGMESSSRQTALVRTIVHLAHALDLPVVAEGVETPAQRDALLLVGCRLAQGYLFSPPITADDARHWLHDATSVTAAAG</sequence>
<dbReference type="Proteomes" id="UP001165283">
    <property type="component" value="Unassembled WGS sequence"/>
</dbReference>
<dbReference type="SMART" id="SM00267">
    <property type="entry name" value="GGDEF"/>
    <property type="match status" value="1"/>
</dbReference>
<dbReference type="InterPro" id="IPR000700">
    <property type="entry name" value="PAS-assoc_C"/>
</dbReference>
<dbReference type="EMBL" id="JAGSOV010000034">
    <property type="protein sequence ID" value="MCO1656464.1"/>
    <property type="molecule type" value="Genomic_DNA"/>
</dbReference>
<dbReference type="InterPro" id="IPR035919">
    <property type="entry name" value="EAL_sf"/>
</dbReference>
<comment type="caution">
    <text evidence="5">The sequence shown here is derived from an EMBL/GenBank/DDBJ whole genome shotgun (WGS) entry which is preliminary data.</text>
</comment>
<feature type="transmembrane region" description="Helical" evidence="1">
    <location>
        <begin position="30"/>
        <end position="48"/>
    </location>
</feature>
<feature type="domain" description="EAL" evidence="3">
    <location>
        <begin position="760"/>
        <end position="1015"/>
    </location>
</feature>
<feature type="transmembrane region" description="Helical" evidence="1">
    <location>
        <begin position="160"/>
        <end position="178"/>
    </location>
</feature>
<dbReference type="Gene3D" id="3.30.70.270">
    <property type="match status" value="1"/>
</dbReference>
<organism evidence="5 6">
    <name type="scientific">Pseudonocardia humida</name>
    <dbReference type="NCBI Taxonomy" id="2800819"/>
    <lineage>
        <taxon>Bacteria</taxon>
        <taxon>Bacillati</taxon>
        <taxon>Actinomycetota</taxon>
        <taxon>Actinomycetes</taxon>
        <taxon>Pseudonocardiales</taxon>
        <taxon>Pseudonocardiaceae</taxon>
        <taxon>Pseudonocardia</taxon>
    </lineage>
</organism>
<dbReference type="InterPro" id="IPR043128">
    <property type="entry name" value="Rev_trsase/Diguanyl_cyclase"/>
</dbReference>
<feature type="transmembrane region" description="Helical" evidence="1">
    <location>
        <begin position="223"/>
        <end position="242"/>
    </location>
</feature>
<keyword evidence="6" id="KW-1185">Reference proteome</keyword>
<dbReference type="SMART" id="SM00091">
    <property type="entry name" value="PAS"/>
    <property type="match status" value="1"/>
</dbReference>
<feature type="domain" description="PAC" evidence="2">
    <location>
        <begin position="530"/>
        <end position="581"/>
    </location>
</feature>